<accession>A8I9Y3</accession>
<keyword evidence="1 4" id="KW-0223">Dioxygenase</keyword>
<dbReference type="PANTHER" id="PTHR41517:SF1">
    <property type="entry name" value="CUPIN"/>
    <property type="match status" value="1"/>
</dbReference>
<organism evidence="4 5">
    <name type="scientific">Azorhizobium caulinodans (strain ATCC 43989 / DSM 5975 / JCM 20966 / LMG 6465 / NBRC 14845 / NCIMB 13405 / ORS 571)</name>
    <dbReference type="NCBI Taxonomy" id="438753"/>
    <lineage>
        <taxon>Bacteria</taxon>
        <taxon>Pseudomonadati</taxon>
        <taxon>Pseudomonadota</taxon>
        <taxon>Alphaproteobacteria</taxon>
        <taxon>Hyphomicrobiales</taxon>
        <taxon>Xanthobacteraceae</taxon>
        <taxon>Azorhizobium</taxon>
    </lineage>
</organism>
<proteinExistence type="predicted"/>
<reference evidence="4 5" key="6">
    <citation type="journal article" date="2011" name="Appl. Environ. Microbiol.">
        <title>Involvement of the azorhizobial chromosome partition gene (parA) in the onset of bacteroid differentiation during Sesbania rostrata stem nodule development.</title>
        <authorList>
            <person name="Liu CT."/>
            <person name="Lee KB."/>
            <person name="Wang YS."/>
            <person name="Peng MH."/>
            <person name="Lee KT."/>
            <person name="Suzuki S."/>
            <person name="Suzuki T."/>
            <person name="Oyaizu H."/>
        </authorList>
    </citation>
    <scope>NUCLEOTIDE SEQUENCE [LARGE SCALE GENOMIC DNA]</scope>
    <source>
        <strain evidence="5">ATCC 43989 / DSM 5975 / JCM 20966 / LMG 6465 / NBRC 14845 / NCIMB 13405 / ORS 571</strain>
    </source>
</reference>
<gene>
    <name evidence="4" type="ordered locus">AZC_2439</name>
</gene>
<feature type="domain" description="Cupin type-2" evidence="3">
    <location>
        <begin position="233"/>
        <end position="299"/>
    </location>
</feature>
<dbReference type="Pfam" id="PF07883">
    <property type="entry name" value="Cupin_2"/>
    <property type="match status" value="1"/>
</dbReference>
<keyword evidence="2" id="KW-0560">Oxidoreductase</keyword>
<keyword evidence="5" id="KW-1185">Reference proteome</keyword>
<dbReference type="Proteomes" id="UP000000270">
    <property type="component" value="Chromosome"/>
</dbReference>
<sequence length="317" mass="33605">MTASAKITTPVMDMADLPPQSALAPASEAEARARYFNSGNAFNIKLPPVPGGVFTEPARQALSADTATGFIACDQSAAMGCAFPVTSPLMLARYAVIGAGEHLVADFEATGSIWYVIEGKGRAVQGGETIAFAKGDVFLLTGAPAALEAATRTVLWVVTNEPQLAFDADRRPTEEARPVDPVHYPAAEIARQIEIIYGAAPNAQTSGMALIFSSDRQQAARNILPTLTLSLNTLPPKTHQKAHRHNSAALTLVLNGDDSYSMVGGVRCDWSPFATLVTPPGAPHSHHNGGDSRALFLIVQDGGLHYHARTMGFEFLE</sequence>
<dbReference type="GO" id="GO:0051213">
    <property type="term" value="F:dioxygenase activity"/>
    <property type="evidence" value="ECO:0007669"/>
    <property type="project" value="UniProtKB-KW"/>
</dbReference>
<reference evidence="4 5" key="1">
    <citation type="journal article" date="2007" name="Appl. Environ. Microbiol.">
        <title>Rhizobial factors required for stem nodule maturation and maintenance in Sesbania rostrata-Azorhizobium caulinodans ORS571 symbiosis.</title>
        <authorList>
            <person name="Suzuki S."/>
            <person name="Aono T."/>
            <person name="Lee KB."/>
            <person name="Suzuki T."/>
            <person name="Liu CT."/>
            <person name="Miwa H."/>
            <person name="Wakao S."/>
            <person name="Iki T."/>
            <person name="Oyaizu H."/>
        </authorList>
    </citation>
    <scope>NUCLEOTIDE SEQUENCE [LARGE SCALE GENOMIC DNA]</scope>
    <source>
        <strain evidence="5">ATCC 43989 / DSM 5975 / JCM 20966 / LMG 6465 / NBRC 14845 / NCIMB 13405 / ORS 571</strain>
    </source>
</reference>
<dbReference type="EMBL" id="AP009384">
    <property type="protein sequence ID" value="BAF88437.1"/>
    <property type="molecule type" value="Genomic_DNA"/>
</dbReference>
<reference evidence="4 5" key="3">
    <citation type="journal article" date="2008" name="BMC Genomics">
        <title>The genome of the versatile nitrogen fixer Azorhizobium caulinodans ORS571.</title>
        <authorList>
            <person name="Lee KB."/>
            <person name="Backer P.D."/>
            <person name="Aono T."/>
            <person name="Liu CT."/>
            <person name="Suzuki S."/>
            <person name="Suzuki T."/>
            <person name="Kaneko T."/>
            <person name="Yamada M."/>
            <person name="Tabata S."/>
            <person name="Kupfer D.M."/>
            <person name="Najar F.Z."/>
            <person name="Wiley G.B."/>
            <person name="Roe B."/>
            <person name="Binnewies T.T."/>
            <person name="Ussery D.W."/>
            <person name="D'Haeze W."/>
            <person name="Herder J.D."/>
            <person name="Gevers D."/>
            <person name="Vereecke D."/>
            <person name="Holsters M."/>
            <person name="Oyaizu H."/>
        </authorList>
    </citation>
    <scope>NUCLEOTIDE SEQUENCE [LARGE SCALE GENOMIC DNA]</scope>
    <source>
        <strain evidence="5">ATCC 43989 / DSM 5975 / JCM 20966 / LMG 6465 / NBRC 14845 / NCIMB 13405 / ORS 571</strain>
    </source>
</reference>
<dbReference type="Gene3D" id="2.60.120.10">
    <property type="entry name" value="Jelly Rolls"/>
    <property type="match status" value="2"/>
</dbReference>
<dbReference type="InterPro" id="IPR014710">
    <property type="entry name" value="RmlC-like_jellyroll"/>
</dbReference>
<dbReference type="InterPro" id="IPR047183">
    <property type="entry name" value="GDO-like"/>
</dbReference>
<reference evidence="4 5" key="4">
    <citation type="journal article" date="2009" name="Appl. Environ. Microbiol.">
        <title>Comparative genome-wide transcriptional profiling of Azorhizobium caulinodans ORS571 grown under free-living and symbiotic conditions.</title>
        <authorList>
            <person name="Tsukada S."/>
            <person name="Aono T."/>
            <person name="Akiba N."/>
            <person name="Lee KB."/>
            <person name="Liu CT."/>
            <person name="Toyazaki H."/>
            <person name="Oyaizu H."/>
        </authorList>
    </citation>
    <scope>NUCLEOTIDE SEQUENCE [LARGE SCALE GENOMIC DNA]</scope>
    <source>
        <strain evidence="5">ATCC 43989 / DSM 5975 / JCM 20966 / LMG 6465 / NBRC 14845 / NCIMB 13405 / ORS 571</strain>
    </source>
</reference>
<dbReference type="HOGENOM" id="CLU_044268_0_0_5"/>
<dbReference type="InterPro" id="IPR013096">
    <property type="entry name" value="Cupin_2"/>
</dbReference>
<dbReference type="KEGG" id="azc:AZC_2439"/>
<dbReference type="eggNOG" id="COG3435">
    <property type="taxonomic scope" value="Bacteria"/>
</dbReference>
<evidence type="ECO:0000256" key="2">
    <source>
        <dbReference type="ARBA" id="ARBA00023002"/>
    </source>
</evidence>
<reference evidence="5" key="2">
    <citation type="submission" date="2007-04" db="EMBL/GenBank/DDBJ databases">
        <title>Complete genome sequence of the nitrogen-fixing bacterium Azorhizobium caulinodans ORS571.</title>
        <authorList>
            <person name="Lee K.B."/>
            <person name="Backer P.D."/>
            <person name="Aono T."/>
            <person name="Liu C.T."/>
            <person name="Suzuki S."/>
            <person name="Suzuki T."/>
            <person name="Kaneko T."/>
            <person name="Yamada M."/>
            <person name="Tabata S."/>
            <person name="Kupfer D.M."/>
            <person name="Najar F.Z."/>
            <person name="Wiley G.B."/>
            <person name="Roe B."/>
            <person name="Binnewies T."/>
            <person name="Ussery D."/>
            <person name="Vereecke D."/>
            <person name="Gevers D."/>
            <person name="Holsters M."/>
            <person name="Oyaizu H."/>
        </authorList>
    </citation>
    <scope>NUCLEOTIDE SEQUENCE [LARGE SCALE GENOMIC DNA]</scope>
    <source>
        <strain evidence="5">ATCC 43989 / DSM 5975 / JCM 20966 / LMG 6465 / NBRC 14845 / NCIMB 13405 / ORS 571</strain>
    </source>
</reference>
<dbReference type="InterPro" id="IPR011051">
    <property type="entry name" value="RmlC_Cupin_sf"/>
</dbReference>
<evidence type="ECO:0000259" key="3">
    <source>
        <dbReference type="Pfam" id="PF07883"/>
    </source>
</evidence>
<evidence type="ECO:0000256" key="1">
    <source>
        <dbReference type="ARBA" id="ARBA00022964"/>
    </source>
</evidence>
<evidence type="ECO:0000313" key="4">
    <source>
        <dbReference type="EMBL" id="BAF88437.1"/>
    </source>
</evidence>
<dbReference type="STRING" id="438753.AZC_2439"/>
<dbReference type="PANTHER" id="PTHR41517">
    <property type="entry name" value="1,2-DIOXYGENASE PROTEIN-RELATED"/>
    <property type="match status" value="1"/>
</dbReference>
<dbReference type="RefSeq" id="WP_012170965.1">
    <property type="nucleotide sequence ID" value="NC_009937.1"/>
</dbReference>
<reference evidence="4 5" key="5">
    <citation type="journal article" date="2010" name="Appl. Environ. Microbiol.">
        <title>phrR-like gene praR of Azorhizobium caulinodans ORS571 is essential for symbiosis with Sesbania rostrata and is involved in expression of reb genes.</title>
        <authorList>
            <person name="Akiba N."/>
            <person name="Aono T."/>
            <person name="Toyazaki H."/>
            <person name="Sato S."/>
            <person name="Oyaizu H."/>
        </authorList>
    </citation>
    <scope>NUCLEOTIDE SEQUENCE [LARGE SCALE GENOMIC DNA]</scope>
    <source>
        <strain evidence="5">ATCC 43989 / DSM 5975 / JCM 20966 / LMG 6465 / NBRC 14845 / NCIMB 13405 / ORS 571</strain>
    </source>
</reference>
<protein>
    <submittedName>
        <fullName evidence="4">Probabe gentisate 1,2-dioxygenase</fullName>
    </submittedName>
</protein>
<name>A8I9Y3_AZOC5</name>
<evidence type="ECO:0000313" key="5">
    <source>
        <dbReference type="Proteomes" id="UP000000270"/>
    </source>
</evidence>
<dbReference type="AlphaFoldDB" id="A8I9Y3"/>
<dbReference type="SUPFAM" id="SSF51182">
    <property type="entry name" value="RmlC-like cupins"/>
    <property type="match status" value="1"/>
</dbReference>